<name>A0A8A4ZC93_9MICO</name>
<gene>
    <name evidence="1" type="ORF">J4E96_12025</name>
</gene>
<dbReference type="Pfam" id="PF13376">
    <property type="entry name" value="OmdA"/>
    <property type="match status" value="1"/>
</dbReference>
<sequence>MIVPIPFDPDDAWGHKSAHHVAGTVAGRGVRGVIESYDGGPGIVLGAAWRRDCGVRAGDQVSVILVPEGPQRGDLAPDVLEALEAEPAAGLFFDGLAQFYRKAFLTWIDATKRRPELRAPRIVEMVDLLKAGKKERPPG</sequence>
<dbReference type="InterPro" id="IPR015018">
    <property type="entry name" value="DUF1905"/>
</dbReference>
<dbReference type="InterPro" id="IPR037079">
    <property type="entry name" value="AF2212/PG0164-like_sf"/>
</dbReference>
<dbReference type="Pfam" id="PF08922">
    <property type="entry name" value="DUF1905"/>
    <property type="match status" value="1"/>
</dbReference>
<evidence type="ECO:0000313" key="2">
    <source>
        <dbReference type="Proteomes" id="UP000663937"/>
    </source>
</evidence>
<accession>A0A8A4ZC93</accession>
<dbReference type="KEGG" id="psic:J4E96_12025"/>
<dbReference type="AlphaFoldDB" id="A0A8A4ZC93"/>
<evidence type="ECO:0000313" key="1">
    <source>
        <dbReference type="EMBL" id="QTE28117.1"/>
    </source>
</evidence>
<keyword evidence="2" id="KW-1185">Reference proteome</keyword>
<protein>
    <submittedName>
        <fullName evidence="1">YdeI/OmpD-associated family protein</fullName>
    </submittedName>
</protein>
<reference evidence="1" key="1">
    <citation type="submission" date="2021-03" db="EMBL/GenBank/DDBJ databases">
        <title>Pengzhenrongella sicca gen. nov., sp. nov., a new member of suborder Micrococcineae isolated from High-Arctic tundra soil.</title>
        <authorList>
            <person name="Peng F."/>
        </authorList>
    </citation>
    <scope>NUCLEOTIDE SEQUENCE</scope>
    <source>
        <strain evidence="1">LRZ-2</strain>
    </source>
</reference>
<dbReference type="SUPFAM" id="SSF141694">
    <property type="entry name" value="AF2212/PG0164-like"/>
    <property type="match status" value="1"/>
</dbReference>
<organism evidence="1 2">
    <name type="scientific">Pengzhenrongella sicca</name>
    <dbReference type="NCBI Taxonomy" id="2819238"/>
    <lineage>
        <taxon>Bacteria</taxon>
        <taxon>Bacillati</taxon>
        <taxon>Actinomycetota</taxon>
        <taxon>Actinomycetes</taxon>
        <taxon>Micrococcales</taxon>
        <taxon>Pengzhenrongella</taxon>
    </lineage>
</organism>
<dbReference type="EMBL" id="CP071868">
    <property type="protein sequence ID" value="QTE28117.1"/>
    <property type="molecule type" value="Genomic_DNA"/>
</dbReference>
<dbReference type="Gene3D" id="2.40.30.100">
    <property type="entry name" value="AF2212/PG0164-like"/>
    <property type="match status" value="1"/>
</dbReference>
<dbReference type="Proteomes" id="UP000663937">
    <property type="component" value="Chromosome"/>
</dbReference>
<proteinExistence type="predicted"/>